<dbReference type="PANTHER" id="PTHR18839:SF0">
    <property type="entry name" value="MITOTIC INTERACTOR AND SUBSTRATE OF PLK1 ISOFORM X1-RELATED"/>
    <property type="match status" value="1"/>
</dbReference>
<evidence type="ECO:0000256" key="2">
    <source>
        <dbReference type="SAM" id="MobiDB-lite"/>
    </source>
</evidence>
<feature type="compositionally biased region" description="Low complexity" evidence="2">
    <location>
        <begin position="530"/>
        <end position="541"/>
    </location>
</feature>
<feature type="compositionally biased region" description="Polar residues" evidence="2">
    <location>
        <begin position="497"/>
        <end position="520"/>
    </location>
</feature>
<organism evidence="3">
    <name type="scientific">Cyprideis torosa</name>
    <dbReference type="NCBI Taxonomy" id="163714"/>
    <lineage>
        <taxon>Eukaryota</taxon>
        <taxon>Metazoa</taxon>
        <taxon>Ecdysozoa</taxon>
        <taxon>Arthropoda</taxon>
        <taxon>Crustacea</taxon>
        <taxon>Oligostraca</taxon>
        <taxon>Ostracoda</taxon>
        <taxon>Podocopa</taxon>
        <taxon>Podocopida</taxon>
        <taxon>Cytherocopina</taxon>
        <taxon>Cytheroidea</taxon>
        <taxon>Cytherideidae</taxon>
        <taxon>Cyprideis</taxon>
    </lineage>
</organism>
<feature type="compositionally biased region" description="Low complexity" evidence="2">
    <location>
        <begin position="187"/>
        <end position="197"/>
    </location>
</feature>
<feature type="region of interest" description="Disordered" evidence="2">
    <location>
        <begin position="428"/>
        <end position="459"/>
    </location>
</feature>
<feature type="compositionally biased region" description="Polar residues" evidence="2">
    <location>
        <begin position="436"/>
        <end position="455"/>
    </location>
</feature>
<feature type="region of interest" description="Disordered" evidence="2">
    <location>
        <begin position="311"/>
        <end position="330"/>
    </location>
</feature>
<feature type="region of interest" description="Disordered" evidence="2">
    <location>
        <begin position="164"/>
        <end position="264"/>
    </location>
</feature>
<dbReference type="InterPro" id="IPR042779">
    <property type="entry name" value="MISP/MISP3-like"/>
</dbReference>
<feature type="compositionally biased region" description="Basic and acidic residues" evidence="2">
    <location>
        <begin position="621"/>
        <end position="634"/>
    </location>
</feature>
<feature type="region of interest" description="Disordered" evidence="2">
    <location>
        <begin position="489"/>
        <end position="564"/>
    </location>
</feature>
<feature type="compositionally biased region" description="Low complexity" evidence="2">
    <location>
        <begin position="204"/>
        <end position="215"/>
    </location>
</feature>
<evidence type="ECO:0000313" key="3">
    <source>
        <dbReference type="EMBL" id="CAD7227056.1"/>
    </source>
</evidence>
<protein>
    <submittedName>
        <fullName evidence="3">Uncharacterized protein</fullName>
    </submittedName>
</protein>
<sequence length="692" mass="77026">MPFLRYRSKEGLRQYVYGEVNDLVVLPEPSPNLLEAVNEVEDDVDGTQDEDAIEGAEFEEFDPTETHPGVRAPITVVIPPELSQPPPPRPIRIDDTIVKRAPSPSFYETHAQAFDTEAKIAMEIRQLKEREEELRRMREEFAAREQQERQTHLLMRSIQDEGACLSEYGSDGKEHSGSSGLTSPEVPSLLGPSLPFSSHHRSGSMDSLSSGHSSSGLGGSSSGSSASHYAEPSVGNKRHVSVRPLVDEEDDKPGFSVQKESPVEREIRLVKEREEELRRQRERLERLRLQRDGGGEIKNEKPERIAAEKELSRKSSVPLHNQLSGEAKAPVKSVQHALATNRIQVEIAEQTEREIKLRKEGHIKTLSEERTDEKVTVQVTRYTDLILDQPQAIRPRLVKSVSTCSGLNTISSSSTVVKVTSTNSRGTFVKKRQELSPASSNRSTPKILSPRSQQPPVLRRMTIVTPANVQKGLMEKFISSGGRISFNPTFAPAPMRSHSTGILSPKKNITSKGVTLSPVSPVSPARKTPSLSESVSSAGSSRSRKSKSSTSSSTSSSKPKRAIVTAEEKIQQELEEMREREEELRRQRLRSLARSQPDLLSALLSSPQPPEDDTDVEDDDLTPRGDVDQNEAHHWPPLMRSASNPNLLDNDDATSEISEVSTQSYSTRSQRRKSALVEQWEMRIQQLQISEH</sequence>
<feature type="coiled-coil region" evidence="1">
    <location>
        <begin position="117"/>
        <end position="147"/>
    </location>
</feature>
<evidence type="ECO:0000256" key="1">
    <source>
        <dbReference type="SAM" id="Coils"/>
    </source>
</evidence>
<gene>
    <name evidence="3" type="ORF">CTOB1V02_LOCUS4967</name>
</gene>
<proteinExistence type="predicted"/>
<feature type="compositionally biased region" description="Acidic residues" evidence="2">
    <location>
        <begin position="610"/>
        <end position="620"/>
    </location>
</feature>
<dbReference type="AlphaFoldDB" id="A0A7R8W8T6"/>
<name>A0A7R8W8T6_9CRUS</name>
<dbReference type="EMBL" id="OB661019">
    <property type="protein sequence ID" value="CAD7227056.1"/>
    <property type="molecule type" value="Genomic_DNA"/>
</dbReference>
<dbReference type="InterPro" id="IPR029304">
    <property type="entry name" value="AKAP2_C"/>
</dbReference>
<dbReference type="OrthoDB" id="8197844at2759"/>
<reference evidence="3" key="1">
    <citation type="submission" date="2020-11" db="EMBL/GenBank/DDBJ databases">
        <authorList>
            <person name="Tran Van P."/>
        </authorList>
    </citation>
    <scope>NUCLEOTIDE SEQUENCE</scope>
</reference>
<keyword evidence="1" id="KW-0175">Coiled coil</keyword>
<feature type="compositionally biased region" description="Low complexity" evidence="2">
    <location>
        <begin position="548"/>
        <end position="557"/>
    </location>
</feature>
<feature type="region of interest" description="Disordered" evidence="2">
    <location>
        <begin position="601"/>
        <end position="675"/>
    </location>
</feature>
<feature type="compositionally biased region" description="Polar residues" evidence="2">
    <location>
        <begin position="314"/>
        <end position="324"/>
    </location>
</feature>
<dbReference type="PANTHER" id="PTHR18839">
    <property type="entry name" value="MITOTIC INTERACTOR AND SUBSTRATE OF PLK1 MISP FAMILY MEMBER"/>
    <property type="match status" value="1"/>
</dbReference>
<dbReference type="Pfam" id="PF15304">
    <property type="entry name" value="AKAP2_C"/>
    <property type="match status" value="1"/>
</dbReference>
<accession>A0A7R8W8T6</accession>